<evidence type="ECO:0000313" key="13">
    <source>
        <dbReference type="Proteomes" id="UP001071777"/>
    </source>
</evidence>
<feature type="transmembrane region" description="Helical" evidence="10">
    <location>
        <begin position="1118"/>
        <end position="1139"/>
    </location>
</feature>
<feature type="transmembrane region" description="Helical" evidence="10">
    <location>
        <begin position="292"/>
        <end position="311"/>
    </location>
</feature>
<dbReference type="Pfam" id="PF13246">
    <property type="entry name" value="Cation_ATPase"/>
    <property type="match status" value="1"/>
</dbReference>
<reference evidence="12" key="1">
    <citation type="submission" date="2022-10" db="EMBL/GenBank/DDBJ databases">
        <title>Adaptive evolution leads to modifications in subtelomeric GC content in a zoonotic Cryptosporidium species.</title>
        <authorList>
            <person name="Li J."/>
            <person name="Feng Y."/>
            <person name="Xiao L."/>
        </authorList>
    </citation>
    <scope>NUCLEOTIDE SEQUENCE</scope>
    <source>
        <strain evidence="12">25894</strain>
    </source>
</reference>
<evidence type="ECO:0000313" key="12">
    <source>
        <dbReference type="EMBL" id="KAJ1608493.1"/>
    </source>
</evidence>
<evidence type="ECO:0000259" key="11">
    <source>
        <dbReference type="Pfam" id="PF00122"/>
    </source>
</evidence>
<evidence type="ECO:0000256" key="7">
    <source>
        <dbReference type="ARBA" id="ARBA00022967"/>
    </source>
</evidence>
<feature type="transmembrane region" description="Helical" evidence="10">
    <location>
        <begin position="495"/>
        <end position="517"/>
    </location>
</feature>
<dbReference type="PANTHER" id="PTHR45630:SF11">
    <property type="entry name" value="CATION-TRANSPORTING P-TYPE ATPASE N-TERMINAL DOMAIN-CONTAINING PROTEIN"/>
    <property type="match status" value="1"/>
</dbReference>
<comment type="subcellular location">
    <subcellularLocation>
        <location evidence="1">Membrane</location>
        <topology evidence="1">Multi-pass membrane protein</topology>
    </subcellularLocation>
</comment>
<proteinExistence type="predicted"/>
<keyword evidence="8 10" id="KW-1133">Transmembrane helix</keyword>
<feature type="transmembrane region" description="Helical" evidence="10">
    <location>
        <begin position="80"/>
        <end position="98"/>
    </location>
</feature>
<keyword evidence="5" id="KW-0067">ATP-binding</keyword>
<dbReference type="Proteomes" id="UP001071777">
    <property type="component" value="Unassembled WGS sequence"/>
</dbReference>
<keyword evidence="9 10" id="KW-0472">Membrane</keyword>
<feature type="domain" description="P-type ATPase A" evidence="11">
    <location>
        <begin position="359"/>
        <end position="478"/>
    </location>
</feature>
<feature type="transmembrane region" description="Helical" evidence="10">
    <location>
        <begin position="523"/>
        <end position="545"/>
    </location>
</feature>
<dbReference type="SFLD" id="SFLDF00027">
    <property type="entry name" value="p-type_atpase"/>
    <property type="match status" value="1"/>
</dbReference>
<feature type="transmembrane region" description="Helical" evidence="10">
    <location>
        <begin position="317"/>
        <end position="337"/>
    </location>
</feature>
<evidence type="ECO:0000256" key="8">
    <source>
        <dbReference type="ARBA" id="ARBA00022989"/>
    </source>
</evidence>
<accession>A0ABQ8P795</accession>
<dbReference type="PROSITE" id="PS00154">
    <property type="entry name" value="ATPASE_E1_E2"/>
    <property type="match status" value="1"/>
</dbReference>
<evidence type="ECO:0000256" key="2">
    <source>
        <dbReference type="ARBA" id="ARBA00022692"/>
    </source>
</evidence>
<dbReference type="InterPro" id="IPR018303">
    <property type="entry name" value="ATPase_P-typ_P_site"/>
</dbReference>
<comment type="caution">
    <text evidence="12">The sequence shown here is derived from an EMBL/GenBank/DDBJ whole genome shotgun (WGS) entry which is preliminary data.</text>
</comment>
<dbReference type="PRINTS" id="PR00119">
    <property type="entry name" value="CATATPASE"/>
</dbReference>
<feature type="transmembrane region" description="Helical" evidence="10">
    <location>
        <begin position="1201"/>
        <end position="1219"/>
    </location>
</feature>
<evidence type="ECO:0000256" key="4">
    <source>
        <dbReference type="ARBA" id="ARBA00022741"/>
    </source>
</evidence>
<keyword evidence="4" id="KW-0547">Nucleotide-binding</keyword>
<dbReference type="Gene3D" id="3.40.1110.10">
    <property type="entry name" value="Calcium-transporting ATPase, cytoplasmic domain N"/>
    <property type="match status" value="1"/>
</dbReference>
<feature type="transmembrane region" description="Helical" evidence="10">
    <location>
        <begin position="118"/>
        <end position="136"/>
    </location>
</feature>
<dbReference type="InterPro" id="IPR023299">
    <property type="entry name" value="ATPase_P-typ_cyto_dom_N"/>
</dbReference>
<keyword evidence="13" id="KW-1185">Reference proteome</keyword>
<name>A0ABQ8P795_9CRYT</name>
<dbReference type="SUPFAM" id="SSF81665">
    <property type="entry name" value="Calcium ATPase, transmembrane domain M"/>
    <property type="match status" value="1"/>
</dbReference>
<feature type="transmembrane region" description="Helical" evidence="10">
    <location>
        <begin position="30"/>
        <end position="49"/>
    </location>
</feature>
<evidence type="ECO:0000256" key="6">
    <source>
        <dbReference type="ARBA" id="ARBA00022842"/>
    </source>
</evidence>
<keyword evidence="2 10" id="KW-0812">Transmembrane</keyword>
<dbReference type="Gene3D" id="3.40.50.1000">
    <property type="entry name" value="HAD superfamily/HAD-like"/>
    <property type="match status" value="1"/>
</dbReference>
<dbReference type="Gene3D" id="2.70.150.10">
    <property type="entry name" value="Calcium-transporting ATPase, cytoplasmic transduction domain A"/>
    <property type="match status" value="1"/>
</dbReference>
<evidence type="ECO:0000256" key="10">
    <source>
        <dbReference type="SAM" id="Phobius"/>
    </source>
</evidence>
<dbReference type="SUPFAM" id="SSF81653">
    <property type="entry name" value="Calcium ATPase, transduction domain A"/>
    <property type="match status" value="1"/>
</dbReference>
<dbReference type="Pfam" id="PF00122">
    <property type="entry name" value="E1-E2_ATPase"/>
    <property type="match status" value="1"/>
</dbReference>
<gene>
    <name evidence="12" type="ORF">OJ252_2509</name>
</gene>
<feature type="transmembrane region" description="Helical" evidence="10">
    <location>
        <begin position="1257"/>
        <end position="1278"/>
    </location>
</feature>
<dbReference type="InterPro" id="IPR044492">
    <property type="entry name" value="P_typ_ATPase_HD_dom"/>
</dbReference>
<keyword evidence="6" id="KW-0460">Magnesium</keyword>
<dbReference type="SFLD" id="SFLDS00003">
    <property type="entry name" value="Haloacid_Dehalogenase"/>
    <property type="match status" value="1"/>
</dbReference>
<dbReference type="SUPFAM" id="SSF56784">
    <property type="entry name" value="HAD-like"/>
    <property type="match status" value="1"/>
</dbReference>
<dbReference type="EMBL" id="JAPCXB010000095">
    <property type="protein sequence ID" value="KAJ1608493.1"/>
    <property type="molecule type" value="Genomic_DNA"/>
</dbReference>
<evidence type="ECO:0000256" key="1">
    <source>
        <dbReference type="ARBA" id="ARBA00004141"/>
    </source>
</evidence>
<dbReference type="InterPro" id="IPR008250">
    <property type="entry name" value="ATPase_P-typ_transduc_dom_A_sf"/>
</dbReference>
<dbReference type="InterPro" id="IPR006544">
    <property type="entry name" value="P-type_TPase_V"/>
</dbReference>
<feature type="transmembrane region" description="Helical" evidence="10">
    <location>
        <begin position="1048"/>
        <end position="1067"/>
    </location>
</feature>
<dbReference type="SFLD" id="SFLDG00002">
    <property type="entry name" value="C1.7:_P-type_atpase_like"/>
    <property type="match status" value="1"/>
</dbReference>
<dbReference type="InterPro" id="IPR023214">
    <property type="entry name" value="HAD_sf"/>
</dbReference>
<dbReference type="InterPro" id="IPR023298">
    <property type="entry name" value="ATPase_P-typ_TM_dom_sf"/>
</dbReference>
<dbReference type="SUPFAM" id="SSF81660">
    <property type="entry name" value="Metal cation-transporting ATPase, ATP-binding domain N"/>
    <property type="match status" value="1"/>
</dbReference>
<dbReference type="InterPro" id="IPR036412">
    <property type="entry name" value="HAD-like_sf"/>
</dbReference>
<protein>
    <submittedName>
        <fullName evidence="12">P-type ATPase 3</fullName>
    </submittedName>
</protein>
<evidence type="ECO:0000256" key="9">
    <source>
        <dbReference type="ARBA" id="ARBA00023136"/>
    </source>
</evidence>
<organism evidence="12 13">
    <name type="scientific">Cryptosporidium canis</name>
    <dbReference type="NCBI Taxonomy" id="195482"/>
    <lineage>
        <taxon>Eukaryota</taxon>
        <taxon>Sar</taxon>
        <taxon>Alveolata</taxon>
        <taxon>Apicomplexa</taxon>
        <taxon>Conoidasida</taxon>
        <taxon>Coccidia</taxon>
        <taxon>Eucoccidiorida</taxon>
        <taxon>Eimeriorina</taxon>
        <taxon>Cryptosporidiidae</taxon>
        <taxon>Cryptosporidium</taxon>
    </lineage>
</organism>
<keyword evidence="3" id="KW-0479">Metal-binding</keyword>
<feature type="transmembrane region" description="Helical" evidence="10">
    <location>
        <begin position="1079"/>
        <end position="1097"/>
    </location>
</feature>
<dbReference type="InterPro" id="IPR059000">
    <property type="entry name" value="ATPase_P-type_domA"/>
</dbReference>
<evidence type="ECO:0000256" key="5">
    <source>
        <dbReference type="ARBA" id="ARBA00022840"/>
    </source>
</evidence>
<sequence>MIHRLISMFKLDFFGDEYSAFFPLHSSLKLLVFTVLTFVLFYIVNFILWRRYDKHVYKHQSFEMILIPCRQNMYSKMFRVTLNLLTGLHLILVPLITYDSVSAPEGYSIKFWKKKAEVFLIEYTIALVICLGRRLFSKRAKLTLVIPSNLFDCNFVCIWLRDNNNSNVNDQSKTIPKSKDVRCSSLNKRFLSMYKRFLEFLDGEMSGYSYFGCKVNFDESSEIRYFVAGSTRFVFSVETGTFLPQIQSNRVPVSQIESALDSGGHSEASAISYSSVFGKNELPFETEPIRSILKRIFFCPTFIFQYLMLSTTFFLRFFTWSCCWSALILYTNLFSFFKEILRNRKLLKETQALNNTPIMVRRANTIKSIKASDIVLFDIVLSEVGDVAPCDMILMDKLVLVDESSLTGEATPVLKKPLDLSVLSSYQILSTSDKALKESLIYAGCKIVKVFSRDDSTNFLTSIVLNTGVFTFKSRILQTTYQSVISDDFHDDIPLLWVITLSLASVIITIQCIISPFNIGSVFFILGTLMQLLPIWAPAFVQSCINTSVSRLRSNFSVESSFPRRILFASKLDTLFFDKTGTLTMNEYVLDRIEKLNTELLSNRGFFTGNEGHFGRVIRGMNGEKIDILKMAVSTCHSLSLGSDGVNVEYYGDSIEKEMLRFAKSDIYEMPSPNCRSLKRFVFEKENGISDRDAYCGVSSMDLEKRLNRGCEVLRIFDFSGISRSMSVIVRCNVSNRVFLFTKGASESILKSSVESQETEDIESKTSEQSSTGSYVLLIAYRELESDPESVEGYRKLTESSRFDLEVNLVPIGILCFSNCIRREAPLVIREIKDLGIRPIILTGDNSDCALSVAKQVGVINKGLEVPGVDSNFCGQFKVDVHGNKMAVLCYVVSGELVFLNEFKEELSLEQVIQSLDHIKLVVTYESYELMSKITPSSVQQLSGRSNKSVTNMTSLLDLLLDSISVISRANHINKQSIVRQFIRDGKIVGMVGDGSNDVAAIKESNLGIFVNRSGSLNSDFSLDKGDLAGITSIIQEGCGCAANSRSLYLFMIMYGFTIVICKNILLYTGQATIPTMGYFYYSILINFPSVWGIKRGRPAKKIKKYPVDSRLVSKSSALTIVCFSLIVGVNLGLLFFSLSSKSWFISSYLKNMAIPIYVSARQDGFESSTTLIWMCSLHSHMALIFGLGGDHREPFYKNKVLLVTWVLAQLGLTILIFSDPSLFTCFFKVNCQDSMTPGTLFNVSVPKFSGNNIFPFSWKIELVAWIAASFLLCIYSYRKINSS</sequence>
<keyword evidence="7" id="KW-1278">Translocase</keyword>
<evidence type="ECO:0000256" key="3">
    <source>
        <dbReference type="ARBA" id="ARBA00022723"/>
    </source>
</evidence>
<dbReference type="PANTHER" id="PTHR45630">
    <property type="entry name" value="CATION-TRANSPORTING ATPASE-RELATED"/>
    <property type="match status" value="1"/>
</dbReference>
<feature type="transmembrane region" description="Helical" evidence="10">
    <location>
        <begin position="1172"/>
        <end position="1189"/>
    </location>
</feature>